<dbReference type="Proteomes" id="UP000268469">
    <property type="component" value="Unassembled WGS sequence"/>
</dbReference>
<evidence type="ECO:0000256" key="1">
    <source>
        <dbReference type="ARBA" id="ARBA00022729"/>
    </source>
</evidence>
<evidence type="ECO:0000313" key="5">
    <source>
        <dbReference type="Proteomes" id="UP000268469"/>
    </source>
</evidence>
<gene>
    <name evidence="4" type="ORF">DRP53_02075</name>
</gene>
<dbReference type="InterPro" id="IPR012600">
    <property type="entry name" value="Propeptide_C25"/>
</dbReference>
<comment type="caution">
    <text evidence="4">The sequence shown here is derived from an EMBL/GenBank/DDBJ whole genome shotgun (WGS) entry which is preliminary data.</text>
</comment>
<organism evidence="4 5">
    <name type="scientific">candidate division WOR-3 bacterium</name>
    <dbReference type="NCBI Taxonomy" id="2052148"/>
    <lineage>
        <taxon>Bacteria</taxon>
        <taxon>Bacteria division WOR-3</taxon>
    </lineage>
</organism>
<dbReference type="Gene3D" id="3.40.50.1460">
    <property type="match status" value="1"/>
</dbReference>
<dbReference type="EMBL" id="QNBE01000012">
    <property type="protein sequence ID" value="RKX71301.1"/>
    <property type="molecule type" value="Genomic_DNA"/>
</dbReference>
<evidence type="ECO:0008006" key="6">
    <source>
        <dbReference type="Google" id="ProtNLM"/>
    </source>
</evidence>
<dbReference type="GO" id="GO:0006508">
    <property type="term" value="P:proteolysis"/>
    <property type="evidence" value="ECO:0007669"/>
    <property type="project" value="InterPro"/>
</dbReference>
<name>A0A660SMR1_UNCW3</name>
<sequence length="723" mass="82115">MGVLLIISATINLFNHPNQIDISLQFSPPEIAPIQVGGRTYWTVSIDEEGGLFQVGRPRLPLIRKFIEIPWGAEVEIRGEVVESERIPLSGPILPVQPPQPKIPGAMVPFTIDEGFYHRDLIYPDFLVRVADEIIIRGHRILVVEVAPLHYNPAHSLLIFNRRIRVKIGLAGADYFLTDFKNSRYYSPAFEPTLKGLVLNYNRYLFSPPPDLPIGYLIIVPDAWVSYLDPLVEWRKKKGYHVVVAKKSETGSTKEEIRDYISNAYHNWPIPPSFVLLVGDVDQIPYWTGSGAGSPPTDLNYSCVDGSDYFPDVDLSRFSIADTTQLESLVGKVVKYERNEWPTTEWLDRAYFIASKDPWHHQVAENTHKWCMAIVRRHGMTADSLWLYYGTGTPVKTAINGGRSWATYSGHGGWDCWYEVPFYVSDVHNLTNTDKVPFVQTYACHCGNYTRGECFSESWIRVGDRGAIGHIASSVTSYWEEDDTLQRKIFDVAFDTAYYWIMGMVNRGKYLHYLSFGNTSMTRRYFEMYNLIGDGSIDIYGDQPHPITVTHPDVIPIGAYDLDVTVNEGWTPVENALVGVRPAMDDTVFAGYTDNTGKVTIKIWTSQPETVYITVTGHNLETYEGFCLAQSGGVGEAFYRFHFHLLTPNPTRCLSLEYTLPEKREVAIDLYNCLGARIATLYRGREAPGKHRHNFGLDLPSGIYFLHFRAGNEEDRQKLIILR</sequence>
<dbReference type="InterPro" id="IPR029031">
    <property type="entry name" value="Gingipain_N_sf"/>
</dbReference>
<dbReference type="InterPro" id="IPR029030">
    <property type="entry name" value="Caspase-like_dom_sf"/>
</dbReference>
<dbReference type="InterPro" id="IPR026444">
    <property type="entry name" value="Secre_tail"/>
</dbReference>
<reference evidence="4 5" key="1">
    <citation type="submission" date="2018-06" db="EMBL/GenBank/DDBJ databases">
        <title>Extensive metabolic versatility and redundancy in microbially diverse, dynamic hydrothermal sediments.</title>
        <authorList>
            <person name="Dombrowski N."/>
            <person name="Teske A."/>
            <person name="Baker B.J."/>
        </authorList>
    </citation>
    <scope>NUCLEOTIDE SEQUENCE [LARGE SCALE GENOMIC DNA]</scope>
    <source>
        <strain evidence="4">B36_G15</strain>
    </source>
</reference>
<dbReference type="AlphaFoldDB" id="A0A660SMR1"/>
<accession>A0A660SMR1</accession>
<dbReference type="NCBIfam" id="TIGR04183">
    <property type="entry name" value="Por_Secre_tail"/>
    <property type="match status" value="1"/>
</dbReference>
<proteinExistence type="predicted"/>
<dbReference type="InterPro" id="IPR013783">
    <property type="entry name" value="Ig-like_fold"/>
</dbReference>
<feature type="domain" description="Gingipain propeptide" evidence="3">
    <location>
        <begin position="26"/>
        <end position="171"/>
    </location>
</feature>
<evidence type="ECO:0000259" key="3">
    <source>
        <dbReference type="Pfam" id="PF08126"/>
    </source>
</evidence>
<dbReference type="SUPFAM" id="SSF52129">
    <property type="entry name" value="Caspase-like"/>
    <property type="match status" value="1"/>
</dbReference>
<protein>
    <recommendedName>
        <fullName evidence="6">T9SS type A sorting domain-containing protein</fullName>
    </recommendedName>
</protein>
<dbReference type="Gene3D" id="2.60.40.3800">
    <property type="match status" value="1"/>
</dbReference>
<dbReference type="Gene3D" id="3.40.50.10390">
    <property type="entry name" value="Gingipain r, domain 1"/>
    <property type="match status" value="1"/>
</dbReference>
<dbReference type="InterPro" id="IPR001769">
    <property type="entry name" value="Gingipain"/>
</dbReference>
<dbReference type="Pfam" id="PF08126">
    <property type="entry name" value="Propeptide_C25"/>
    <property type="match status" value="1"/>
</dbReference>
<dbReference type="GO" id="GO:0004197">
    <property type="term" value="F:cysteine-type endopeptidase activity"/>
    <property type="evidence" value="ECO:0007669"/>
    <property type="project" value="InterPro"/>
</dbReference>
<evidence type="ECO:0000313" key="4">
    <source>
        <dbReference type="EMBL" id="RKX71301.1"/>
    </source>
</evidence>
<feature type="domain" description="Gingipain" evidence="2">
    <location>
        <begin position="216"/>
        <end position="537"/>
    </location>
</feature>
<dbReference type="Gene3D" id="2.60.40.10">
    <property type="entry name" value="Immunoglobulins"/>
    <property type="match status" value="1"/>
</dbReference>
<evidence type="ECO:0000259" key="2">
    <source>
        <dbReference type="Pfam" id="PF01364"/>
    </source>
</evidence>
<keyword evidence="1" id="KW-0732">Signal</keyword>
<dbReference type="InterPro" id="IPR038490">
    <property type="entry name" value="Gingipain_propep_sf"/>
</dbReference>
<dbReference type="Pfam" id="PF01364">
    <property type="entry name" value="Peptidase_C25"/>
    <property type="match status" value="1"/>
</dbReference>